<keyword evidence="3" id="KW-1185">Reference proteome</keyword>
<feature type="transmembrane region" description="Helical" evidence="1">
    <location>
        <begin position="170"/>
        <end position="192"/>
    </location>
</feature>
<dbReference type="AlphaFoldDB" id="A0A1E7KQ50"/>
<feature type="transmembrane region" description="Helical" evidence="1">
    <location>
        <begin position="102"/>
        <end position="122"/>
    </location>
</feature>
<evidence type="ECO:0000313" key="3">
    <source>
        <dbReference type="Proteomes" id="UP000176101"/>
    </source>
</evidence>
<sequence length="236" mass="25637">MKVARRVYHPSRQDRVIDPTVARIQVLRSVVGLVALVWAALTYQLVGDVTEIVDERFTQLVTSVVVLVVTFPVFFGLFLAAARPQARRVLLRRSVKPLGAMLAIIGSTAVLTGSVLGGVLAGQGYTSGLGMLLSVVLTFFLACWLLPFTFRGLLYSVVHVFRTADIHETVPPLLATLLVVEMTVVDLISGAYEGAPGLVRLALLLGPLISVGAVSLWELRRLRTRHGLTIRGALMR</sequence>
<feature type="transmembrane region" description="Helical" evidence="1">
    <location>
        <begin position="198"/>
        <end position="217"/>
    </location>
</feature>
<keyword evidence="1" id="KW-0472">Membrane</keyword>
<protein>
    <submittedName>
        <fullName evidence="2">Uncharacterized protein</fullName>
    </submittedName>
</protein>
<dbReference type="EMBL" id="LJGU01000089">
    <property type="protein sequence ID" value="OEV06046.1"/>
    <property type="molecule type" value="Genomic_DNA"/>
</dbReference>
<proteinExistence type="predicted"/>
<name>A0A1E7KQ50_9ACTN</name>
<dbReference type="Proteomes" id="UP000176101">
    <property type="component" value="Unassembled WGS sequence"/>
</dbReference>
<feature type="transmembrane region" description="Helical" evidence="1">
    <location>
        <begin position="21"/>
        <end position="41"/>
    </location>
</feature>
<dbReference type="OrthoDB" id="4217684at2"/>
<evidence type="ECO:0000313" key="2">
    <source>
        <dbReference type="EMBL" id="OEV06046.1"/>
    </source>
</evidence>
<accession>A0A1E7KQ50</accession>
<gene>
    <name evidence="2" type="ORF">AN216_00820</name>
</gene>
<keyword evidence="1" id="KW-0812">Transmembrane</keyword>
<organism evidence="2 3">
    <name type="scientific">Streptomyces oceani</name>
    <dbReference type="NCBI Taxonomy" id="1075402"/>
    <lineage>
        <taxon>Bacteria</taxon>
        <taxon>Bacillati</taxon>
        <taxon>Actinomycetota</taxon>
        <taxon>Actinomycetes</taxon>
        <taxon>Kitasatosporales</taxon>
        <taxon>Streptomycetaceae</taxon>
        <taxon>Streptomyces</taxon>
    </lineage>
</organism>
<feature type="transmembrane region" description="Helical" evidence="1">
    <location>
        <begin position="61"/>
        <end position="81"/>
    </location>
</feature>
<dbReference type="PATRIC" id="fig|1075402.3.peg.166"/>
<evidence type="ECO:0000256" key="1">
    <source>
        <dbReference type="SAM" id="Phobius"/>
    </source>
</evidence>
<keyword evidence="1" id="KW-1133">Transmembrane helix</keyword>
<feature type="transmembrane region" description="Helical" evidence="1">
    <location>
        <begin position="128"/>
        <end position="150"/>
    </location>
</feature>
<comment type="caution">
    <text evidence="2">The sequence shown here is derived from an EMBL/GenBank/DDBJ whole genome shotgun (WGS) entry which is preliminary data.</text>
</comment>
<reference evidence="2 3" key="1">
    <citation type="journal article" date="2016" name="Front. Microbiol.">
        <title>Comparative Genomics Analysis of Streptomyces Species Reveals Their Adaptation to the Marine Environment and Their Diversity at the Genomic Level.</title>
        <authorList>
            <person name="Tian X."/>
            <person name="Zhang Z."/>
            <person name="Yang T."/>
            <person name="Chen M."/>
            <person name="Li J."/>
            <person name="Chen F."/>
            <person name="Yang J."/>
            <person name="Li W."/>
            <person name="Zhang B."/>
            <person name="Zhang Z."/>
            <person name="Wu J."/>
            <person name="Zhang C."/>
            <person name="Long L."/>
            <person name="Xiao J."/>
        </authorList>
    </citation>
    <scope>NUCLEOTIDE SEQUENCE [LARGE SCALE GENOMIC DNA]</scope>
    <source>
        <strain evidence="2 3">SCSIO 02100</strain>
    </source>
</reference>
<dbReference type="RefSeq" id="WP_070194606.1">
    <property type="nucleotide sequence ID" value="NZ_LJGU01000089.1"/>
</dbReference>